<keyword evidence="7" id="KW-0732">Signal</keyword>
<keyword evidence="4 6" id="KW-0472">Membrane</keyword>
<protein>
    <submittedName>
        <fullName evidence="8">Transmembrane protein 179-like protein</fullName>
    </submittedName>
</protein>
<feature type="signal peptide" evidence="7">
    <location>
        <begin position="1"/>
        <end position="17"/>
    </location>
</feature>
<name>A0A443SDD8_9ACAR</name>
<evidence type="ECO:0000256" key="3">
    <source>
        <dbReference type="ARBA" id="ARBA00022989"/>
    </source>
</evidence>
<dbReference type="InterPro" id="IPR059010">
    <property type="entry name" value="TMEM179-179B"/>
</dbReference>
<dbReference type="PANTHER" id="PTHR31872:SF4">
    <property type="entry name" value="TRANSMEMBRANE PROTEIN 179"/>
    <property type="match status" value="1"/>
</dbReference>
<evidence type="ECO:0000256" key="6">
    <source>
        <dbReference type="SAM" id="Phobius"/>
    </source>
</evidence>
<dbReference type="PANTHER" id="PTHR31872">
    <property type="entry name" value="TRANSMEMBRANE PROTEIN 179"/>
    <property type="match status" value="1"/>
</dbReference>
<dbReference type="OrthoDB" id="6423876at2759"/>
<dbReference type="EMBL" id="NCKV01003604">
    <property type="protein sequence ID" value="RWS25533.1"/>
    <property type="molecule type" value="Genomic_DNA"/>
</dbReference>
<evidence type="ECO:0000256" key="2">
    <source>
        <dbReference type="ARBA" id="ARBA00022692"/>
    </source>
</evidence>
<keyword evidence="9" id="KW-1185">Reference proteome</keyword>
<dbReference type="VEuPathDB" id="VectorBase:LDEU006508"/>
<evidence type="ECO:0000256" key="7">
    <source>
        <dbReference type="SAM" id="SignalP"/>
    </source>
</evidence>
<keyword evidence="3 6" id="KW-1133">Transmembrane helix</keyword>
<evidence type="ECO:0000256" key="5">
    <source>
        <dbReference type="ARBA" id="ARBA00093776"/>
    </source>
</evidence>
<comment type="subcellular location">
    <subcellularLocation>
        <location evidence="1">Membrane</location>
        <topology evidence="1">Multi-pass membrane protein</topology>
    </subcellularLocation>
</comment>
<evidence type="ECO:0000313" key="8">
    <source>
        <dbReference type="EMBL" id="RWS25533.1"/>
    </source>
</evidence>
<evidence type="ECO:0000256" key="4">
    <source>
        <dbReference type="ARBA" id="ARBA00023136"/>
    </source>
</evidence>
<feature type="chain" id="PRO_5019113458" evidence="7">
    <location>
        <begin position="18"/>
        <end position="126"/>
    </location>
</feature>
<proteinExistence type="inferred from homology"/>
<dbReference type="AlphaFoldDB" id="A0A443SDD8"/>
<comment type="similarity">
    <text evidence="5">Belongs to the TMEM179 family.</text>
</comment>
<dbReference type="Proteomes" id="UP000288716">
    <property type="component" value="Unassembled WGS sequence"/>
</dbReference>
<dbReference type="Pfam" id="PF26158">
    <property type="entry name" value="Claudin_TMEM179-179B"/>
    <property type="match status" value="1"/>
</dbReference>
<feature type="transmembrane region" description="Helical" evidence="6">
    <location>
        <begin position="56"/>
        <end position="82"/>
    </location>
</feature>
<evidence type="ECO:0000313" key="9">
    <source>
        <dbReference type="Proteomes" id="UP000288716"/>
    </source>
</evidence>
<organism evidence="8 9">
    <name type="scientific">Leptotrombidium deliense</name>
    <dbReference type="NCBI Taxonomy" id="299467"/>
    <lineage>
        <taxon>Eukaryota</taxon>
        <taxon>Metazoa</taxon>
        <taxon>Ecdysozoa</taxon>
        <taxon>Arthropoda</taxon>
        <taxon>Chelicerata</taxon>
        <taxon>Arachnida</taxon>
        <taxon>Acari</taxon>
        <taxon>Acariformes</taxon>
        <taxon>Trombidiformes</taxon>
        <taxon>Prostigmata</taxon>
        <taxon>Anystina</taxon>
        <taxon>Parasitengona</taxon>
        <taxon>Trombiculoidea</taxon>
        <taxon>Trombiculidae</taxon>
        <taxon>Leptotrombidium</taxon>
    </lineage>
</organism>
<reference evidence="8 9" key="1">
    <citation type="journal article" date="2018" name="Gigascience">
        <title>Genomes of trombidid mites reveal novel predicted allergens and laterally-transferred genes associated with secondary metabolism.</title>
        <authorList>
            <person name="Dong X."/>
            <person name="Chaisiri K."/>
            <person name="Xia D."/>
            <person name="Armstrong S.D."/>
            <person name="Fang Y."/>
            <person name="Donnelly M.J."/>
            <person name="Kadowaki T."/>
            <person name="McGarry J.W."/>
            <person name="Darby A.C."/>
            <person name="Makepeace B.L."/>
        </authorList>
    </citation>
    <scope>NUCLEOTIDE SEQUENCE [LARGE SCALE GENOMIC DNA]</scope>
    <source>
        <strain evidence="8">UoL-UT</strain>
    </source>
</reference>
<comment type="caution">
    <text evidence="8">The sequence shown here is derived from an EMBL/GenBank/DDBJ whole genome shotgun (WGS) entry which is preliminary data.</text>
</comment>
<accession>A0A443SDD8</accession>
<gene>
    <name evidence="8" type="ORF">B4U80_05450</name>
</gene>
<dbReference type="InterPro" id="IPR029673">
    <property type="entry name" value="TMEM179"/>
</dbReference>
<evidence type="ECO:0000256" key="1">
    <source>
        <dbReference type="ARBA" id="ARBA00004141"/>
    </source>
</evidence>
<sequence length="126" mass="13977">MDVVVCVIFAVISLVNAILVSGGFASWCSAVTKRFPSCESATVMKIGKDSDIDPSGFFIQIGTVQFGIWTLLVSWVLLLVLAGRKLFIYHERENIIVSMARERQRYLSSGGRGSIGYTPVDYQNYM</sequence>
<keyword evidence="2 6" id="KW-0812">Transmembrane</keyword>